<keyword evidence="1" id="KW-1133">Transmembrane helix</keyword>
<proteinExistence type="predicted"/>
<dbReference type="AlphaFoldDB" id="A0A1B0BJ88"/>
<keyword evidence="1" id="KW-0812">Transmembrane</keyword>
<keyword evidence="3" id="KW-1185">Reference proteome</keyword>
<dbReference type="VEuPathDB" id="VectorBase:GPPI031920"/>
<sequence length="120" mass="14352">MSLVTVDNYAWHDIHYVNQVYVEQNCPRKQLPLVFLEPVWKKKELPPYHSTVMLRKMPDVWMKHRLLKIVIMYFIIPGTYCVFCGYLKAGTKWRYIFPKLSNKITLGVIMTYYIRCCTAI</sequence>
<protein>
    <submittedName>
        <fullName evidence="2">Uncharacterized protein</fullName>
    </submittedName>
</protein>
<organism evidence="2 3">
    <name type="scientific">Glossina palpalis gambiensis</name>
    <dbReference type="NCBI Taxonomy" id="67801"/>
    <lineage>
        <taxon>Eukaryota</taxon>
        <taxon>Metazoa</taxon>
        <taxon>Ecdysozoa</taxon>
        <taxon>Arthropoda</taxon>
        <taxon>Hexapoda</taxon>
        <taxon>Insecta</taxon>
        <taxon>Pterygota</taxon>
        <taxon>Neoptera</taxon>
        <taxon>Endopterygota</taxon>
        <taxon>Diptera</taxon>
        <taxon>Brachycera</taxon>
        <taxon>Muscomorpha</taxon>
        <taxon>Hippoboscoidea</taxon>
        <taxon>Glossinidae</taxon>
        <taxon>Glossina</taxon>
    </lineage>
</organism>
<keyword evidence="1" id="KW-0472">Membrane</keyword>
<evidence type="ECO:0000313" key="3">
    <source>
        <dbReference type="Proteomes" id="UP000092460"/>
    </source>
</evidence>
<feature type="transmembrane region" description="Helical" evidence="1">
    <location>
        <begin position="66"/>
        <end position="87"/>
    </location>
</feature>
<dbReference type="Proteomes" id="UP000092460">
    <property type="component" value="Unassembled WGS sequence"/>
</dbReference>
<evidence type="ECO:0000313" key="2">
    <source>
        <dbReference type="EnsemblMetazoa" id="GPPI031920-PA"/>
    </source>
</evidence>
<evidence type="ECO:0000256" key="1">
    <source>
        <dbReference type="SAM" id="Phobius"/>
    </source>
</evidence>
<dbReference type="EMBL" id="JXJN01015343">
    <property type="status" value="NOT_ANNOTATED_CDS"/>
    <property type="molecule type" value="Genomic_DNA"/>
</dbReference>
<reference evidence="3" key="1">
    <citation type="submission" date="2015-01" db="EMBL/GenBank/DDBJ databases">
        <authorList>
            <person name="Aksoy S."/>
            <person name="Warren W."/>
            <person name="Wilson R.K."/>
        </authorList>
    </citation>
    <scope>NUCLEOTIDE SEQUENCE [LARGE SCALE GENOMIC DNA]</scope>
    <source>
        <strain evidence="3">IAEA</strain>
    </source>
</reference>
<dbReference type="EnsemblMetazoa" id="GPPI031920-RA">
    <property type="protein sequence ID" value="GPPI031920-PA"/>
    <property type="gene ID" value="GPPI031920"/>
</dbReference>
<reference evidence="2" key="2">
    <citation type="submission" date="2020-05" db="UniProtKB">
        <authorList>
            <consortium name="EnsemblMetazoa"/>
        </authorList>
    </citation>
    <scope>IDENTIFICATION</scope>
    <source>
        <strain evidence="2">IAEA</strain>
    </source>
</reference>
<accession>A0A1B0BJ88</accession>
<name>A0A1B0BJ88_9MUSC</name>